<dbReference type="EMBL" id="NGMM01000005">
    <property type="protein sequence ID" value="OTP13722.1"/>
    <property type="molecule type" value="Genomic_DNA"/>
</dbReference>
<evidence type="ECO:0008006" key="5">
    <source>
        <dbReference type="Google" id="ProtNLM"/>
    </source>
</evidence>
<reference evidence="3" key="3">
    <citation type="submission" date="2024-03" db="EMBL/GenBank/DDBJ databases">
        <title>The Genome Sequence of Enterococcus sp. DIV0242b.</title>
        <authorList>
            <consortium name="The Broad Institute Genomics Platform"/>
            <consortium name="The Broad Institute Microbial Omics Core"/>
            <consortium name="The Broad Institute Genomic Center for Infectious Diseases"/>
            <person name="Earl A."/>
            <person name="Manson A."/>
            <person name="Gilmore M."/>
            <person name="Schwartman J."/>
            <person name="Shea T."/>
            <person name="Abouelleil A."/>
            <person name="Cao P."/>
            <person name="Chapman S."/>
            <person name="Cusick C."/>
            <person name="Young S."/>
            <person name="Neafsey D."/>
            <person name="Nusbaum C."/>
            <person name="Birren B."/>
        </authorList>
    </citation>
    <scope>NUCLEOTIDE SEQUENCE</scope>
    <source>
        <strain evidence="3">9E7_DIV0242</strain>
    </source>
</reference>
<keyword evidence="1" id="KW-1133">Transmembrane helix</keyword>
<evidence type="ECO:0000256" key="1">
    <source>
        <dbReference type="SAM" id="Phobius"/>
    </source>
</evidence>
<feature type="transmembrane region" description="Helical" evidence="1">
    <location>
        <begin position="571"/>
        <end position="593"/>
    </location>
</feature>
<protein>
    <recommendedName>
        <fullName evidence="5">Phage tail protein</fullName>
    </recommendedName>
</protein>
<dbReference type="OrthoDB" id="28713at2"/>
<evidence type="ECO:0000313" key="4">
    <source>
        <dbReference type="Proteomes" id="UP000195141"/>
    </source>
</evidence>
<evidence type="ECO:0000313" key="3">
    <source>
        <dbReference type="EMBL" id="WYJ89886.1"/>
    </source>
</evidence>
<keyword evidence="1" id="KW-0472">Membrane</keyword>
<feature type="transmembrane region" description="Helical" evidence="1">
    <location>
        <begin position="542"/>
        <end position="565"/>
    </location>
</feature>
<accession>A0A242K527</accession>
<dbReference type="AlphaFoldDB" id="A0A242K527"/>
<reference evidence="2" key="1">
    <citation type="submission" date="2017-05" db="EMBL/GenBank/DDBJ databases">
        <title>The Genome Sequence of Enterococcus sp. 9E7_DIV0242.</title>
        <authorList>
            <consortium name="The Broad Institute Genomics Platform"/>
            <consortium name="The Broad Institute Genomic Center for Infectious Diseases"/>
            <person name="Earl A."/>
            <person name="Manson A."/>
            <person name="Schwartman J."/>
            <person name="Gilmore M."/>
            <person name="Abouelleil A."/>
            <person name="Cao P."/>
            <person name="Chapman S."/>
            <person name="Cusick C."/>
            <person name="Shea T."/>
            <person name="Young S."/>
            <person name="Neafsey D."/>
            <person name="Nusbaum C."/>
            <person name="Birren B."/>
        </authorList>
    </citation>
    <scope>NUCLEOTIDE SEQUENCE [LARGE SCALE GENOMIC DNA]</scope>
    <source>
        <strain evidence="2">9E7_DIV0242</strain>
    </source>
</reference>
<gene>
    <name evidence="3" type="ORF">A5888_001613</name>
    <name evidence="2" type="ORF">A5888_003201</name>
</gene>
<proteinExistence type="predicted"/>
<evidence type="ECO:0000313" key="2">
    <source>
        <dbReference type="EMBL" id="OTP13722.1"/>
    </source>
</evidence>
<name>A0A242K527_9ENTE</name>
<dbReference type="InterPro" id="IPR016024">
    <property type="entry name" value="ARM-type_fold"/>
</dbReference>
<keyword evidence="1" id="KW-0812">Transmembrane</keyword>
<dbReference type="EMBL" id="CP147247">
    <property type="protein sequence ID" value="WYJ89886.1"/>
    <property type="molecule type" value="Genomic_DNA"/>
</dbReference>
<sequence length="867" mass="90545">MATELGKAYVQIVPSARGLSGALRGQLDPEAESAGQSAGLKIGTGLKVAAVAAVAAVGATLGKVISSSLSEGANLQQSLGGIETLFKGSADKVIKYADEAYRTAGLSANDYMESVTSFSASLLQSMGGDTEAAADKANMALIDMSDNANKMGTSMQDIQNAYQGFAKQNYTMLDNLKLGYGGTKTEMERLLADAEKLTGIKYDINNLADVYDAIHAVQEELDITGTTAKEAAETFSGSFAAMKSAFSNVLGNLALGRDITPSLQALAETTSTFLLGNFFPMVGNILSTLPSAIGTFISASAPMIGEAFDSLLASLNIDIPIFDTIETALKKVGLVIETFKTWTNLFDNTKGSVFDLRDSFTELMPMSLYADIADLAYEFGEMVMKFQEGMATVASDLASLGASIVSGLGNAFATIAPVFISSFGKILSQIPGLLSTVITSITPIVDMIGEAITRLDFSGIQAFAEVVIPAVTAAFETMMTIVRPAIDQLIESFVNMWNAAQPFISALAELLMPVLQIVSSFLGGVFKGVLMGVSAVFDMIAVAVQFLTPVVQFLVGVFQACLPVFQTIAEWVGVVIGLFANLGSVGSGLSGMLSSAWTNIQSAISTAGTIISGVINGIKTFFSSLGSAGSVLSGLISNIWGVIQSVISAAGSVIQGVLTAVGSGFSGMGSVVSSVGSQVQGVINSIKNVFNSLRNIDISGAGKAIMDGFLGGLKGAWGAVTDFVGGIADWIAKNKGPISYDKKLLIPAGNAIMAGLNKGLQEEFKVVKSTVSSMADELGDSFNVTDGFASFGDIDTQRSIMHDISKGFERDKASLIDDKVDKQPIEIKVPVYLYPGATKEIGYATAPHVLEANKNREYIVNAVRGGA</sequence>
<dbReference type="RefSeq" id="WP_086350190.1">
    <property type="nucleotide sequence ID" value="NZ_CP147247.1"/>
</dbReference>
<reference evidence="3" key="2">
    <citation type="submission" date="2017-05" db="EMBL/GenBank/DDBJ databases">
        <authorList>
            <consortium name="The Broad Institute Genomics Platform"/>
            <consortium name="The Broad Institute Genomic Center for Infectious Diseases"/>
            <person name="Earl A."/>
            <person name="Manson A."/>
            <person name="Schwartman J."/>
            <person name="Gilmore M."/>
            <person name="Abouelleil A."/>
            <person name="Cao P."/>
            <person name="Chapman S."/>
            <person name="Cusick C."/>
            <person name="Shea T."/>
            <person name="Young S."/>
            <person name="Neafsey D."/>
            <person name="Nusbaum C."/>
            <person name="Birren B."/>
        </authorList>
    </citation>
    <scope>NUCLEOTIDE SEQUENCE</scope>
    <source>
        <strain evidence="3">9E7_DIV0242</strain>
    </source>
</reference>
<organism evidence="2">
    <name type="scientific">Candidatus Enterococcus clewellii</name>
    <dbReference type="NCBI Taxonomy" id="1834193"/>
    <lineage>
        <taxon>Bacteria</taxon>
        <taxon>Bacillati</taxon>
        <taxon>Bacillota</taxon>
        <taxon>Bacilli</taxon>
        <taxon>Lactobacillales</taxon>
        <taxon>Enterococcaceae</taxon>
        <taxon>Enterococcus</taxon>
    </lineage>
</organism>
<dbReference type="SUPFAM" id="SSF48371">
    <property type="entry name" value="ARM repeat"/>
    <property type="match status" value="1"/>
</dbReference>
<dbReference type="Proteomes" id="UP000195141">
    <property type="component" value="Chromosome"/>
</dbReference>
<keyword evidence="4" id="KW-1185">Reference proteome</keyword>